<accession>A0A5B7KCC3</accession>
<comment type="caution">
    <text evidence="1">The sequence shown here is derived from an EMBL/GenBank/DDBJ whole genome shotgun (WGS) entry which is preliminary data.</text>
</comment>
<sequence length="31" mass="3647">MDIIDSTLADFAENDLKELWDSDYYAVSRHI</sequence>
<dbReference type="Proteomes" id="UP000324222">
    <property type="component" value="Unassembled WGS sequence"/>
</dbReference>
<proteinExistence type="predicted"/>
<reference evidence="1" key="1">
    <citation type="submission" date="2019-05" db="EMBL/GenBank/DDBJ databases">
        <title>Another draft genome of Portunus trituberculatus and its Hox gene families provides insights of decapod evolution.</title>
        <authorList>
            <person name="Jeong J.-H."/>
            <person name="Song I."/>
            <person name="Kim S."/>
            <person name="Choi T."/>
            <person name="Kim D."/>
            <person name="Ryu S."/>
            <person name="Kim W."/>
        </authorList>
    </citation>
    <scope>NUCLEOTIDE SEQUENCE [LARGE SCALE GENOMIC DNA]</scope>
    <source>
        <tissue evidence="1">Muscle</tissue>
    </source>
</reference>
<name>A0A5B7KCC3_PORTR</name>
<keyword evidence="2" id="KW-1185">Reference proteome</keyword>
<evidence type="ECO:0000313" key="2">
    <source>
        <dbReference type="Proteomes" id="UP000324222"/>
    </source>
</evidence>
<gene>
    <name evidence="1" type="ORF">E2C01_100487</name>
</gene>
<dbReference type="EMBL" id="VSRR010142746">
    <property type="protein sequence ID" value="MPD04780.1"/>
    <property type="molecule type" value="Genomic_DNA"/>
</dbReference>
<organism evidence="1 2">
    <name type="scientific">Portunus trituberculatus</name>
    <name type="common">Swimming crab</name>
    <name type="synonym">Neptunus trituberculatus</name>
    <dbReference type="NCBI Taxonomy" id="210409"/>
    <lineage>
        <taxon>Eukaryota</taxon>
        <taxon>Metazoa</taxon>
        <taxon>Ecdysozoa</taxon>
        <taxon>Arthropoda</taxon>
        <taxon>Crustacea</taxon>
        <taxon>Multicrustacea</taxon>
        <taxon>Malacostraca</taxon>
        <taxon>Eumalacostraca</taxon>
        <taxon>Eucarida</taxon>
        <taxon>Decapoda</taxon>
        <taxon>Pleocyemata</taxon>
        <taxon>Brachyura</taxon>
        <taxon>Eubrachyura</taxon>
        <taxon>Portunoidea</taxon>
        <taxon>Portunidae</taxon>
        <taxon>Portuninae</taxon>
        <taxon>Portunus</taxon>
    </lineage>
</organism>
<dbReference type="AlphaFoldDB" id="A0A5B7KCC3"/>
<evidence type="ECO:0000313" key="1">
    <source>
        <dbReference type="EMBL" id="MPD04780.1"/>
    </source>
</evidence>
<protein>
    <submittedName>
        <fullName evidence="1">Uncharacterized protein</fullName>
    </submittedName>
</protein>